<proteinExistence type="predicted"/>
<feature type="signal peptide" evidence="1">
    <location>
        <begin position="1"/>
        <end position="21"/>
    </location>
</feature>
<reference evidence="2 3" key="1">
    <citation type="journal article" date="2019" name="Sci. Rep.">
        <title>Orb-weaving spider Araneus ventricosus genome elucidates the spidroin gene catalogue.</title>
        <authorList>
            <person name="Kono N."/>
            <person name="Nakamura H."/>
            <person name="Ohtoshi R."/>
            <person name="Moran D.A.P."/>
            <person name="Shinohara A."/>
            <person name="Yoshida Y."/>
            <person name="Fujiwara M."/>
            <person name="Mori M."/>
            <person name="Tomita M."/>
            <person name="Arakawa K."/>
        </authorList>
    </citation>
    <scope>NUCLEOTIDE SEQUENCE [LARGE SCALE GENOMIC DNA]</scope>
</reference>
<keyword evidence="3" id="KW-1185">Reference proteome</keyword>
<dbReference type="AlphaFoldDB" id="A0A4Y2AAV2"/>
<feature type="chain" id="PRO_5021264022" description="DUF19 domain-containing protein" evidence="1">
    <location>
        <begin position="22"/>
        <end position="147"/>
    </location>
</feature>
<dbReference type="OrthoDB" id="10420659at2759"/>
<keyword evidence="1" id="KW-0732">Signal</keyword>
<sequence length="147" mass="16695">MERKLSTAVLSFLGLFVTVQGLLLDPENLLKYQECYTYALCHSDGVGVEKIDSCINMLKPEEMDEELQKIANYYNFKTNDIFAVIPKYCKLDDAKKPDAYEAIVKGIADYEKELCTDGSKKDGCTRMTQNVDCFTGYLEQLKQQGKC</sequence>
<gene>
    <name evidence="2" type="ORF">AVEN_53220_1</name>
</gene>
<name>A0A4Y2AAV2_ARAVE</name>
<dbReference type="EMBL" id="BGPR01000010">
    <property type="protein sequence ID" value="GBL76459.1"/>
    <property type="molecule type" value="Genomic_DNA"/>
</dbReference>
<organism evidence="2 3">
    <name type="scientific">Araneus ventricosus</name>
    <name type="common">Orbweaver spider</name>
    <name type="synonym">Epeira ventricosa</name>
    <dbReference type="NCBI Taxonomy" id="182803"/>
    <lineage>
        <taxon>Eukaryota</taxon>
        <taxon>Metazoa</taxon>
        <taxon>Ecdysozoa</taxon>
        <taxon>Arthropoda</taxon>
        <taxon>Chelicerata</taxon>
        <taxon>Arachnida</taxon>
        <taxon>Araneae</taxon>
        <taxon>Araneomorphae</taxon>
        <taxon>Entelegynae</taxon>
        <taxon>Araneoidea</taxon>
        <taxon>Araneidae</taxon>
        <taxon>Araneus</taxon>
    </lineage>
</organism>
<dbReference type="Proteomes" id="UP000499080">
    <property type="component" value="Unassembled WGS sequence"/>
</dbReference>
<accession>A0A4Y2AAV2</accession>
<protein>
    <recommendedName>
        <fullName evidence="4">DUF19 domain-containing protein</fullName>
    </recommendedName>
</protein>
<comment type="caution">
    <text evidence="2">The sequence shown here is derived from an EMBL/GenBank/DDBJ whole genome shotgun (WGS) entry which is preliminary data.</text>
</comment>
<evidence type="ECO:0008006" key="4">
    <source>
        <dbReference type="Google" id="ProtNLM"/>
    </source>
</evidence>
<evidence type="ECO:0000256" key="1">
    <source>
        <dbReference type="SAM" id="SignalP"/>
    </source>
</evidence>
<evidence type="ECO:0000313" key="2">
    <source>
        <dbReference type="EMBL" id="GBL76459.1"/>
    </source>
</evidence>
<evidence type="ECO:0000313" key="3">
    <source>
        <dbReference type="Proteomes" id="UP000499080"/>
    </source>
</evidence>